<gene>
    <name evidence="1" type="ORF">C5C04_04695</name>
    <name evidence="2" type="ORF">C5C40_03570</name>
</gene>
<evidence type="ECO:0000313" key="1">
    <source>
        <dbReference type="EMBL" id="PPF15187.1"/>
    </source>
</evidence>
<dbReference type="GeneID" id="49820308"/>
<evidence type="ECO:0000313" key="3">
    <source>
        <dbReference type="Proteomes" id="UP000237881"/>
    </source>
</evidence>
<organism evidence="1 3">
    <name type="scientific">Rathayibacter rathayi</name>
    <name type="common">Corynebacterium rathayi</name>
    <dbReference type="NCBI Taxonomy" id="33887"/>
    <lineage>
        <taxon>Bacteria</taxon>
        <taxon>Bacillati</taxon>
        <taxon>Actinomycetota</taxon>
        <taxon>Actinomycetes</taxon>
        <taxon>Micrococcales</taxon>
        <taxon>Microbacteriaceae</taxon>
        <taxon>Rathayibacter</taxon>
    </lineage>
</organism>
<comment type="caution">
    <text evidence="1">The sequence shown here is derived from an EMBL/GenBank/DDBJ whole genome shotgun (WGS) entry which is preliminary data.</text>
</comment>
<dbReference type="AlphaFoldDB" id="A0ABD6WAS6"/>
<accession>A0ABD6WAS6</accession>
<evidence type="ECO:0000313" key="2">
    <source>
        <dbReference type="EMBL" id="PPH79031.1"/>
    </source>
</evidence>
<sequence length="61" mass="6216">MTYTNSSSHVAVDNSKISGGIAVSPYYANSTTPALVRIVGNTVTNGWAIVGDGDGAARSSR</sequence>
<protein>
    <recommendedName>
        <fullName evidence="5">Right handed beta helix domain-containing protein</fullName>
    </recommendedName>
</protein>
<dbReference type="EMBL" id="PSVT01000004">
    <property type="protein sequence ID" value="PPH79031.1"/>
    <property type="molecule type" value="Genomic_DNA"/>
</dbReference>
<dbReference type="RefSeq" id="WP_097167962.1">
    <property type="nucleotide sequence ID" value="NZ_CP028129.1"/>
</dbReference>
<name>A0ABD6WAS6_RATRA</name>
<proteinExistence type="predicted"/>
<reference evidence="3 4" key="1">
    <citation type="submission" date="2018-02" db="EMBL/GenBank/DDBJ databases">
        <title>Bacteriophage NCPPB3778 and a type I-E CRISPR drive the evolution of the US Biological Select Agent, Rathayibacter toxicus.</title>
        <authorList>
            <person name="Davis E.W.II."/>
            <person name="Tabima J.F."/>
            <person name="Weisberg A.J."/>
            <person name="Lopes L.D."/>
            <person name="Wiseman M.S."/>
            <person name="Wiseman M.S."/>
            <person name="Pupko T."/>
            <person name="Belcher M.S."/>
            <person name="Sechler A.J."/>
            <person name="Tancos M.A."/>
            <person name="Schroeder B.K."/>
            <person name="Murray T.D."/>
            <person name="Luster D.G."/>
            <person name="Schneider W.L."/>
            <person name="Rogers E."/>
            <person name="Andreote F.D."/>
            <person name="Grunwald N.J."/>
            <person name="Putnam M.L."/>
            <person name="Chang J.H."/>
        </authorList>
    </citation>
    <scope>NUCLEOTIDE SEQUENCE [LARGE SCALE GENOMIC DNA]</scope>
    <source>
        <strain evidence="2 4">AY1D6</strain>
        <strain evidence="1 3">AY1I9</strain>
    </source>
</reference>
<dbReference type="Proteomes" id="UP000239698">
    <property type="component" value="Unassembled WGS sequence"/>
</dbReference>
<dbReference type="Proteomes" id="UP000237881">
    <property type="component" value="Unassembled WGS sequence"/>
</dbReference>
<dbReference type="EMBL" id="PSUL01000006">
    <property type="protein sequence ID" value="PPF15187.1"/>
    <property type="molecule type" value="Genomic_DNA"/>
</dbReference>
<keyword evidence="4" id="KW-1185">Reference proteome</keyword>
<evidence type="ECO:0000313" key="4">
    <source>
        <dbReference type="Proteomes" id="UP000239698"/>
    </source>
</evidence>
<evidence type="ECO:0008006" key="5">
    <source>
        <dbReference type="Google" id="ProtNLM"/>
    </source>
</evidence>
<dbReference type="KEGG" id="rry:C1O28_07470"/>